<dbReference type="RefSeq" id="WP_081556835.1">
    <property type="nucleotide sequence ID" value="NZ_MUKV01000043.1"/>
</dbReference>
<dbReference type="AlphaFoldDB" id="A0A1W0CDI2"/>
<proteinExistence type="predicted"/>
<dbReference type="Proteomes" id="UP000192721">
    <property type="component" value="Unassembled WGS sequence"/>
</dbReference>
<evidence type="ECO:0000313" key="1">
    <source>
        <dbReference type="EMBL" id="OQS32808.1"/>
    </source>
</evidence>
<name>A0A1W0CDI2_9NEIS</name>
<dbReference type="EMBL" id="MUKV01000043">
    <property type="protein sequence ID" value="OQS32808.1"/>
    <property type="molecule type" value="Genomic_DNA"/>
</dbReference>
<protein>
    <submittedName>
        <fullName evidence="1">Uncharacterized protein</fullName>
    </submittedName>
</protein>
<accession>A0A1W0CDI2</accession>
<comment type="caution">
    <text evidence="1">The sequence shown here is derived from an EMBL/GenBank/DDBJ whole genome shotgun (WGS) entry which is preliminary data.</text>
</comment>
<sequence length="65" mass="7432">MTEFEALDLANATLKTLLSNPSFFTPENKVDFFNCGDDGGKDMAKKITSLHKELFDYFKNVETHR</sequence>
<gene>
    <name evidence="1" type="ORF">B0T45_21130</name>
</gene>
<reference evidence="1 2" key="1">
    <citation type="submission" date="2017-02" db="EMBL/GenBank/DDBJ databases">
        <title>Chromobacterium haemolyticum H5244.</title>
        <authorList>
            <person name="Gulvik C.A."/>
        </authorList>
    </citation>
    <scope>NUCLEOTIDE SEQUENCE [LARGE SCALE GENOMIC DNA]</scope>
    <source>
        <strain evidence="1 2">H5244</strain>
    </source>
</reference>
<organism evidence="1 2">
    <name type="scientific">Chromobacterium haemolyticum</name>
    <dbReference type="NCBI Taxonomy" id="394935"/>
    <lineage>
        <taxon>Bacteria</taxon>
        <taxon>Pseudomonadati</taxon>
        <taxon>Pseudomonadota</taxon>
        <taxon>Betaproteobacteria</taxon>
        <taxon>Neisseriales</taxon>
        <taxon>Chromobacteriaceae</taxon>
        <taxon>Chromobacterium</taxon>
    </lineage>
</organism>
<evidence type="ECO:0000313" key="2">
    <source>
        <dbReference type="Proteomes" id="UP000192721"/>
    </source>
</evidence>